<proteinExistence type="predicted"/>
<dbReference type="AlphaFoldDB" id="A0A165AGW8"/>
<keyword evidence="1" id="KW-0808">Transferase</keyword>
<dbReference type="InterPro" id="IPR051681">
    <property type="entry name" value="Ser/Thr_Kinases-Pseudokinases"/>
</dbReference>
<dbReference type="EMBL" id="KV407463">
    <property type="protein sequence ID" value="KZF20451.1"/>
    <property type="molecule type" value="Genomic_DNA"/>
</dbReference>
<protein>
    <submittedName>
        <fullName evidence="6">Kinase-like protein</fullName>
    </submittedName>
</protein>
<keyword evidence="2" id="KW-0547">Nucleotide-binding</keyword>
<reference evidence="6 7" key="1">
    <citation type="journal article" date="2016" name="Fungal Biol.">
        <title>The genome of Xylona heveae provides a window into fungal endophytism.</title>
        <authorList>
            <person name="Gazis R."/>
            <person name="Kuo A."/>
            <person name="Riley R."/>
            <person name="LaButti K."/>
            <person name="Lipzen A."/>
            <person name="Lin J."/>
            <person name="Amirebrahimi M."/>
            <person name="Hesse C.N."/>
            <person name="Spatafora J.W."/>
            <person name="Henrissat B."/>
            <person name="Hainaut M."/>
            <person name="Grigoriev I.V."/>
            <person name="Hibbett D.S."/>
        </authorList>
    </citation>
    <scope>NUCLEOTIDE SEQUENCE [LARGE SCALE GENOMIC DNA]</scope>
    <source>
        <strain evidence="6 7">TC161</strain>
    </source>
</reference>
<dbReference type="InterPro" id="IPR000719">
    <property type="entry name" value="Prot_kinase_dom"/>
</dbReference>
<evidence type="ECO:0000256" key="1">
    <source>
        <dbReference type="ARBA" id="ARBA00022679"/>
    </source>
</evidence>
<accession>A0A165AGW8</accession>
<evidence type="ECO:0000313" key="7">
    <source>
        <dbReference type="Proteomes" id="UP000076632"/>
    </source>
</evidence>
<evidence type="ECO:0000313" key="6">
    <source>
        <dbReference type="EMBL" id="KZF20451.1"/>
    </source>
</evidence>
<gene>
    <name evidence="6" type="ORF">L228DRAFT_240970</name>
</gene>
<evidence type="ECO:0000256" key="2">
    <source>
        <dbReference type="ARBA" id="ARBA00022741"/>
    </source>
</evidence>
<keyword evidence="7" id="KW-1185">Reference proteome</keyword>
<dbReference type="SUPFAM" id="SSF56112">
    <property type="entry name" value="Protein kinase-like (PK-like)"/>
    <property type="match status" value="1"/>
</dbReference>
<dbReference type="STRING" id="1328760.A0A165AGW8"/>
<dbReference type="OrthoDB" id="1668230at2759"/>
<evidence type="ECO:0000256" key="4">
    <source>
        <dbReference type="ARBA" id="ARBA00022840"/>
    </source>
</evidence>
<dbReference type="InParanoid" id="A0A165AGW8"/>
<dbReference type="Gene3D" id="1.10.510.10">
    <property type="entry name" value="Transferase(Phosphotransferase) domain 1"/>
    <property type="match status" value="1"/>
</dbReference>
<feature type="domain" description="Protein kinase" evidence="5">
    <location>
        <begin position="15"/>
        <end position="297"/>
    </location>
</feature>
<evidence type="ECO:0000259" key="5">
    <source>
        <dbReference type="PROSITE" id="PS50011"/>
    </source>
</evidence>
<dbReference type="GO" id="GO:0004674">
    <property type="term" value="F:protein serine/threonine kinase activity"/>
    <property type="evidence" value="ECO:0007669"/>
    <property type="project" value="TreeGrafter"/>
</dbReference>
<dbReference type="PANTHER" id="PTHR44329:SF288">
    <property type="entry name" value="MITOGEN-ACTIVATED PROTEIN KINASE KINASE KINASE 20"/>
    <property type="match status" value="1"/>
</dbReference>
<dbReference type="Proteomes" id="UP000076632">
    <property type="component" value="Unassembled WGS sequence"/>
</dbReference>
<dbReference type="GeneID" id="28896432"/>
<evidence type="ECO:0000256" key="3">
    <source>
        <dbReference type="ARBA" id="ARBA00022777"/>
    </source>
</evidence>
<dbReference type="PANTHER" id="PTHR44329">
    <property type="entry name" value="SERINE/THREONINE-PROTEIN KINASE TNNI3K-RELATED"/>
    <property type="match status" value="1"/>
</dbReference>
<dbReference type="Pfam" id="PF00069">
    <property type="entry name" value="Pkinase"/>
    <property type="match status" value="1"/>
</dbReference>
<dbReference type="PROSITE" id="PS50011">
    <property type="entry name" value="PROTEIN_KINASE_DOM"/>
    <property type="match status" value="1"/>
</dbReference>
<keyword evidence="4" id="KW-0067">ATP-binding</keyword>
<dbReference type="OMA" id="EYKSHEV"/>
<dbReference type="InterPro" id="IPR011009">
    <property type="entry name" value="Kinase-like_dom_sf"/>
</dbReference>
<dbReference type="GO" id="GO:0005524">
    <property type="term" value="F:ATP binding"/>
    <property type="evidence" value="ECO:0007669"/>
    <property type="project" value="UniProtKB-KW"/>
</dbReference>
<sequence>MSLEDDPTLPVIERKDLGNFISLGITGFVYLMNEHQVAKLAKKFEDCAYSDNASLNDIQIEREVYKRLGSHPRICKFISSINRGIVLERLGVQLRRRLYDLRGQGERPSYAQSLLWSCQVTEGVAHVHRKGVVQGDLGCHNILLDKDDNLKLTDFAGSAYDGNRPIVGPERRSRTEPFHYATVETEIFALGSVIYEIWTTNAPYRDETDEVVEERFKNKQYADVNHLPVGNIIRGCWHGTYATADDVLADLESLPKAEPHKQSADILDTLGRSQRALILLASTMAASYFLMRWLRSQ</sequence>
<organism evidence="6 7">
    <name type="scientific">Xylona heveae (strain CBS 132557 / TC161)</name>
    <dbReference type="NCBI Taxonomy" id="1328760"/>
    <lineage>
        <taxon>Eukaryota</taxon>
        <taxon>Fungi</taxon>
        <taxon>Dikarya</taxon>
        <taxon>Ascomycota</taxon>
        <taxon>Pezizomycotina</taxon>
        <taxon>Xylonomycetes</taxon>
        <taxon>Xylonales</taxon>
        <taxon>Xylonaceae</taxon>
        <taxon>Xylona</taxon>
    </lineage>
</organism>
<keyword evidence="3 6" id="KW-0418">Kinase</keyword>
<dbReference type="RefSeq" id="XP_018186006.1">
    <property type="nucleotide sequence ID" value="XM_018331295.1"/>
</dbReference>
<name>A0A165AGW8_XYLHT</name>